<evidence type="ECO:0000313" key="2">
    <source>
        <dbReference type="Proteomes" id="UP000827976"/>
    </source>
</evidence>
<keyword evidence="2" id="KW-1185">Reference proteome</keyword>
<protein>
    <submittedName>
        <fullName evidence="1">Uncharacterized protein</fullName>
    </submittedName>
</protein>
<dbReference type="Proteomes" id="UP000827976">
    <property type="component" value="Chromosome 7"/>
</dbReference>
<evidence type="ECO:0000313" key="1">
    <source>
        <dbReference type="EMBL" id="KAH7676254.1"/>
    </source>
</evidence>
<comment type="caution">
    <text evidence="1">The sequence shown here is derived from an EMBL/GenBank/DDBJ whole genome shotgun (WGS) entry which is preliminary data.</text>
</comment>
<dbReference type="EMBL" id="CM037017">
    <property type="protein sequence ID" value="KAH7676254.1"/>
    <property type="molecule type" value="Genomic_DNA"/>
</dbReference>
<name>A0ACB7VP97_DIOAL</name>
<gene>
    <name evidence="1" type="ORF">IHE45_07G002900</name>
</gene>
<sequence>MRNKAPPTNTSVVERWSSMELLKFINGNGDGDVPRAALQMSSNLNQTLELLVTTNYNHMKIQMWTLRETPGCVYSFIPGKLNLIGIL</sequence>
<reference evidence="2" key="1">
    <citation type="journal article" date="2022" name="Nat. Commun.">
        <title>Chromosome evolution and the genetic basis of agronomically important traits in greater yam.</title>
        <authorList>
            <person name="Bredeson J.V."/>
            <person name="Lyons J.B."/>
            <person name="Oniyinde I.O."/>
            <person name="Okereke N.R."/>
            <person name="Kolade O."/>
            <person name="Nnabue I."/>
            <person name="Nwadili C.O."/>
            <person name="Hribova E."/>
            <person name="Parker M."/>
            <person name="Nwogha J."/>
            <person name="Shu S."/>
            <person name="Carlson J."/>
            <person name="Kariba R."/>
            <person name="Muthemba S."/>
            <person name="Knop K."/>
            <person name="Barton G.J."/>
            <person name="Sherwood A.V."/>
            <person name="Lopez-Montes A."/>
            <person name="Asiedu R."/>
            <person name="Jamnadass R."/>
            <person name="Muchugi A."/>
            <person name="Goodstein D."/>
            <person name="Egesi C.N."/>
            <person name="Featherston J."/>
            <person name="Asfaw A."/>
            <person name="Simpson G.G."/>
            <person name="Dolezel J."/>
            <person name="Hendre P.S."/>
            <person name="Van Deynze A."/>
            <person name="Kumar P.L."/>
            <person name="Obidiegwu J.E."/>
            <person name="Bhattacharjee R."/>
            <person name="Rokhsar D.S."/>
        </authorList>
    </citation>
    <scope>NUCLEOTIDE SEQUENCE [LARGE SCALE GENOMIC DNA]</scope>
    <source>
        <strain evidence="2">cv. TDa95/00328</strain>
    </source>
</reference>
<organism evidence="1 2">
    <name type="scientific">Dioscorea alata</name>
    <name type="common">Purple yam</name>
    <dbReference type="NCBI Taxonomy" id="55571"/>
    <lineage>
        <taxon>Eukaryota</taxon>
        <taxon>Viridiplantae</taxon>
        <taxon>Streptophyta</taxon>
        <taxon>Embryophyta</taxon>
        <taxon>Tracheophyta</taxon>
        <taxon>Spermatophyta</taxon>
        <taxon>Magnoliopsida</taxon>
        <taxon>Liliopsida</taxon>
        <taxon>Dioscoreales</taxon>
        <taxon>Dioscoreaceae</taxon>
        <taxon>Dioscorea</taxon>
    </lineage>
</organism>
<accession>A0ACB7VP97</accession>
<proteinExistence type="predicted"/>